<evidence type="ECO:0000313" key="3">
    <source>
        <dbReference type="Proteomes" id="UP000827549"/>
    </source>
</evidence>
<dbReference type="RefSeq" id="XP_062625460.1">
    <property type="nucleotide sequence ID" value="XM_062769476.1"/>
</dbReference>
<keyword evidence="1" id="KW-0175">Coiled coil</keyword>
<evidence type="ECO:0000256" key="1">
    <source>
        <dbReference type="SAM" id="Coils"/>
    </source>
</evidence>
<name>A0AAF0Y336_9TREE</name>
<dbReference type="GeneID" id="87806196"/>
<dbReference type="AlphaFoldDB" id="A0AAF0Y336"/>
<accession>A0AAF0Y336</accession>
<evidence type="ECO:0000313" key="2">
    <source>
        <dbReference type="EMBL" id="WOO79428.1"/>
    </source>
</evidence>
<sequence length="405" mass="44890">MSYNYNPLLDSLSPRAGAVSPGRRAVRPAPQIIDHAHPASPPLRSAVASSPVFIHPLPASLSIEAESRAESELELGRQRAQLAREKALAEALQDERHRVERAPAKEDMGSWAAMLKKIESTKAGGKASSAGFARPPQAYELYQAIDKRNIDFIMRVRDHAFNLLLQKNATDFPIIYAARIGPSHREIVILLIGAFSRYVNQLEEDDFKKKEVQNTLKMLRANLKLAIDNALLPSQQSNLLSSYLQVLIMSEGDAWLHRSVHDLALIIRAEDARPVAQAEALVRRFSTKELRSVPGGVGDVDEYVANATLDLVIMSVWSVAAGQIGAEALPVSDAAKGCAHPQTYTFARDLRTWTLFSEALQENRQKLPKVNSRIRKMMALLEELGGDTRKSIRGRLRDVQEALDK</sequence>
<protein>
    <submittedName>
        <fullName evidence="2">Uncharacterized protein</fullName>
    </submittedName>
</protein>
<keyword evidence="3" id="KW-1185">Reference proteome</keyword>
<dbReference type="EMBL" id="CP086715">
    <property type="protein sequence ID" value="WOO79428.1"/>
    <property type="molecule type" value="Genomic_DNA"/>
</dbReference>
<reference evidence="2" key="1">
    <citation type="submission" date="2023-10" db="EMBL/GenBank/DDBJ databases">
        <authorList>
            <person name="Noh H."/>
        </authorList>
    </citation>
    <scope>NUCLEOTIDE SEQUENCE</scope>
    <source>
        <strain evidence="2">DUCC4014</strain>
    </source>
</reference>
<dbReference type="Proteomes" id="UP000827549">
    <property type="component" value="Chromosome 2"/>
</dbReference>
<organism evidence="2 3">
    <name type="scientific">Vanrija pseudolonga</name>
    <dbReference type="NCBI Taxonomy" id="143232"/>
    <lineage>
        <taxon>Eukaryota</taxon>
        <taxon>Fungi</taxon>
        <taxon>Dikarya</taxon>
        <taxon>Basidiomycota</taxon>
        <taxon>Agaricomycotina</taxon>
        <taxon>Tremellomycetes</taxon>
        <taxon>Trichosporonales</taxon>
        <taxon>Trichosporonaceae</taxon>
        <taxon>Vanrija</taxon>
    </lineage>
</organism>
<gene>
    <name evidence="2" type="ORF">LOC62_02G002949</name>
</gene>
<feature type="coiled-coil region" evidence="1">
    <location>
        <begin position="75"/>
        <end position="102"/>
    </location>
</feature>
<proteinExistence type="predicted"/>